<comment type="caution">
    <text evidence="2">The sequence shown here is derived from an EMBL/GenBank/DDBJ whole genome shotgun (WGS) entry which is preliminary data.</text>
</comment>
<dbReference type="InterPro" id="IPR008523">
    <property type="entry name" value="DUF805"/>
</dbReference>
<feature type="transmembrane region" description="Helical" evidence="1">
    <location>
        <begin position="81"/>
        <end position="104"/>
    </location>
</feature>
<dbReference type="RefSeq" id="WP_116416057.1">
    <property type="nucleotide sequence ID" value="NZ_NBWZ01000001.1"/>
</dbReference>
<protein>
    <submittedName>
        <fullName evidence="2">DUF805 domain-containing protein</fullName>
    </submittedName>
</protein>
<dbReference type="PANTHER" id="PTHR34980:SF2">
    <property type="entry name" value="INNER MEMBRANE PROTEIN YHAH-RELATED"/>
    <property type="match status" value="1"/>
</dbReference>
<keyword evidence="1" id="KW-1133">Transmembrane helix</keyword>
<name>A0A3E0VL44_9MICO</name>
<evidence type="ECO:0000256" key="1">
    <source>
        <dbReference type="SAM" id="Phobius"/>
    </source>
</evidence>
<dbReference type="EMBL" id="NBWZ01000001">
    <property type="protein sequence ID" value="RFA10682.1"/>
    <property type="molecule type" value="Genomic_DNA"/>
</dbReference>
<reference evidence="2 3" key="1">
    <citation type="submission" date="2017-04" db="EMBL/GenBank/DDBJ databases">
        <title>Comparative genome analysis of Subtercola boreus.</title>
        <authorList>
            <person name="Cho Y.-J."/>
            <person name="Cho A."/>
            <person name="Kim O.-S."/>
            <person name="Lee J.-I."/>
        </authorList>
    </citation>
    <scope>NUCLEOTIDE SEQUENCE [LARGE SCALE GENOMIC DNA]</scope>
    <source>
        <strain evidence="2 3">K300</strain>
    </source>
</reference>
<dbReference type="GO" id="GO:0005886">
    <property type="term" value="C:plasma membrane"/>
    <property type="evidence" value="ECO:0007669"/>
    <property type="project" value="TreeGrafter"/>
</dbReference>
<feature type="transmembrane region" description="Helical" evidence="1">
    <location>
        <begin position="116"/>
        <end position="138"/>
    </location>
</feature>
<organism evidence="2 3">
    <name type="scientific">Subtercola boreus</name>
    <dbReference type="NCBI Taxonomy" id="120213"/>
    <lineage>
        <taxon>Bacteria</taxon>
        <taxon>Bacillati</taxon>
        <taxon>Actinomycetota</taxon>
        <taxon>Actinomycetes</taxon>
        <taxon>Micrococcales</taxon>
        <taxon>Microbacteriaceae</taxon>
        <taxon>Subtercola</taxon>
    </lineage>
</organism>
<evidence type="ECO:0000313" key="2">
    <source>
        <dbReference type="EMBL" id="RFA10682.1"/>
    </source>
</evidence>
<accession>A0A3E0VL44</accession>
<proteinExistence type="predicted"/>
<keyword evidence="1" id="KW-0812">Transmembrane</keyword>
<keyword evidence="1" id="KW-0472">Membrane</keyword>
<dbReference type="PANTHER" id="PTHR34980">
    <property type="entry name" value="INNER MEMBRANE PROTEIN-RELATED-RELATED"/>
    <property type="match status" value="1"/>
</dbReference>
<evidence type="ECO:0000313" key="3">
    <source>
        <dbReference type="Proteomes" id="UP000256486"/>
    </source>
</evidence>
<feature type="transmembrane region" description="Helical" evidence="1">
    <location>
        <begin position="43"/>
        <end position="61"/>
    </location>
</feature>
<dbReference type="Pfam" id="PF05656">
    <property type="entry name" value="DUF805"/>
    <property type="match status" value="1"/>
</dbReference>
<sequence length="151" mass="16381">MTTPSIAPVPLSQPYYNAPFGEAVRRFYKKYATFSGRASRAEYWWWALVAAIVNLVLQTIIQASGVGRLNADGTMGNPGPVGVLAAIILFVWVLATIVPTIALTVRRLHDTDRSGWWVFIALVPLVGGIVLLVFTLSAPVPAGERFDLKAA</sequence>
<dbReference type="AlphaFoldDB" id="A0A3E0VL44"/>
<dbReference type="Proteomes" id="UP000256486">
    <property type="component" value="Unassembled WGS sequence"/>
</dbReference>
<keyword evidence="3" id="KW-1185">Reference proteome</keyword>
<gene>
    <name evidence="2" type="ORF">B7R54_16815</name>
</gene>
<dbReference type="OrthoDB" id="9812349at2"/>